<evidence type="ECO:0000256" key="1">
    <source>
        <dbReference type="SAM" id="Phobius"/>
    </source>
</evidence>
<name>A0AAE3NWA2_9RHOB</name>
<comment type="caution">
    <text evidence="2">The sequence shown here is derived from an EMBL/GenBank/DDBJ whole genome shotgun (WGS) entry which is preliminary data.</text>
</comment>
<dbReference type="Proteomes" id="UP001220964">
    <property type="component" value="Unassembled WGS sequence"/>
</dbReference>
<sequence>MTDEERRLNLNRMEAEIAKLIAETSKINSENRWYPMVVASGLTLALVAIVKLFV</sequence>
<gene>
    <name evidence="2" type="ORF">P1J78_21305</name>
</gene>
<dbReference type="RefSeq" id="WP_275569404.1">
    <property type="nucleotide sequence ID" value="NZ_JARGYC010000084.1"/>
</dbReference>
<reference evidence="2" key="1">
    <citation type="submission" date="2023-03" db="EMBL/GenBank/DDBJ databases">
        <title>Multiphase analysis and comparison of six strains from genera Psychromarinibacter, Lutimaribacter, and Maritimibacter, including a novel species: Psychromarinibacter sediminicola sp. nov.</title>
        <authorList>
            <person name="Wang Y.-H."/>
            <person name="Ye M.-Q."/>
            <person name="Du Z.-J."/>
        </authorList>
    </citation>
    <scope>NUCLEOTIDE SEQUENCE</scope>
    <source>
        <strain evidence="2">C21-152</strain>
    </source>
</reference>
<evidence type="ECO:0000313" key="3">
    <source>
        <dbReference type="Proteomes" id="UP001220964"/>
    </source>
</evidence>
<dbReference type="EMBL" id="JARGYC010000084">
    <property type="protein sequence ID" value="MDF0603281.1"/>
    <property type="molecule type" value="Genomic_DNA"/>
</dbReference>
<keyword evidence="3" id="KW-1185">Reference proteome</keyword>
<organism evidence="2 3">
    <name type="scientific">Psychromarinibacter sediminicola</name>
    <dbReference type="NCBI Taxonomy" id="3033385"/>
    <lineage>
        <taxon>Bacteria</taxon>
        <taxon>Pseudomonadati</taxon>
        <taxon>Pseudomonadota</taxon>
        <taxon>Alphaproteobacteria</taxon>
        <taxon>Rhodobacterales</taxon>
        <taxon>Paracoccaceae</taxon>
        <taxon>Psychromarinibacter</taxon>
    </lineage>
</organism>
<evidence type="ECO:0000313" key="2">
    <source>
        <dbReference type="EMBL" id="MDF0603281.1"/>
    </source>
</evidence>
<proteinExistence type="predicted"/>
<protein>
    <submittedName>
        <fullName evidence="2">Uncharacterized protein</fullName>
    </submittedName>
</protein>
<dbReference type="AlphaFoldDB" id="A0AAE3NWA2"/>
<keyword evidence="1" id="KW-0812">Transmembrane</keyword>
<keyword evidence="1" id="KW-1133">Transmembrane helix</keyword>
<feature type="transmembrane region" description="Helical" evidence="1">
    <location>
        <begin position="33"/>
        <end position="53"/>
    </location>
</feature>
<keyword evidence="1" id="KW-0472">Membrane</keyword>
<accession>A0AAE3NWA2</accession>